<dbReference type="Pfam" id="PF00535">
    <property type="entry name" value="Glycos_transf_2"/>
    <property type="match status" value="1"/>
</dbReference>
<evidence type="ECO:0000313" key="2">
    <source>
        <dbReference type="EMBL" id="CAE0771410.1"/>
    </source>
</evidence>
<gene>
    <name evidence="2" type="ORF">PCAR00345_LOCUS24022</name>
</gene>
<accession>A0A7S4BN97</accession>
<organism evidence="2">
    <name type="scientific">Chrysotila carterae</name>
    <name type="common">Marine alga</name>
    <name type="synonym">Syracosphaera carterae</name>
    <dbReference type="NCBI Taxonomy" id="13221"/>
    <lineage>
        <taxon>Eukaryota</taxon>
        <taxon>Haptista</taxon>
        <taxon>Haptophyta</taxon>
        <taxon>Prymnesiophyceae</taxon>
        <taxon>Isochrysidales</taxon>
        <taxon>Isochrysidaceae</taxon>
        <taxon>Chrysotila</taxon>
    </lineage>
</organism>
<name>A0A7S4BN97_CHRCT</name>
<dbReference type="EMBL" id="HBIZ01037646">
    <property type="protein sequence ID" value="CAE0771410.1"/>
    <property type="molecule type" value="Transcribed_RNA"/>
</dbReference>
<dbReference type="SUPFAM" id="SSF53448">
    <property type="entry name" value="Nucleotide-diphospho-sugar transferases"/>
    <property type="match status" value="1"/>
</dbReference>
<proteinExistence type="predicted"/>
<dbReference type="InterPro" id="IPR029044">
    <property type="entry name" value="Nucleotide-diphossugar_trans"/>
</dbReference>
<feature type="domain" description="Glycosyltransferase 2-like" evidence="1">
    <location>
        <begin position="37"/>
        <end position="94"/>
    </location>
</feature>
<evidence type="ECO:0000259" key="1">
    <source>
        <dbReference type="Pfam" id="PF00535"/>
    </source>
</evidence>
<sequence length="243" mass="27148">MLAPHVCAYSMRVCGQEAKEHADRWASSRTGDSRSVRRVVLVENARRRAPLGLLRNAAISAASGRYVTQWDDDDLHHPDRVRVMLHALRCSRRAAIVLDSWITLDFGREVAYEVSEWPMEGTVLAERELLLDCYPPDVTRFVANRKDGEMGEDTVCLQRLLSASRVALMHAPHLYVYTVHGNNTSSESHFQRMARTAAADGPNASCAHSSSWRGVLPRGERRSAGSAQFDTQLIVTIVTTNTF</sequence>
<dbReference type="Gene3D" id="3.90.550.10">
    <property type="entry name" value="Spore Coat Polysaccharide Biosynthesis Protein SpsA, Chain A"/>
    <property type="match status" value="1"/>
</dbReference>
<protein>
    <recommendedName>
        <fullName evidence="1">Glycosyltransferase 2-like domain-containing protein</fullName>
    </recommendedName>
</protein>
<dbReference type="CDD" id="cd00761">
    <property type="entry name" value="Glyco_tranf_GTA_type"/>
    <property type="match status" value="1"/>
</dbReference>
<reference evidence="2" key="1">
    <citation type="submission" date="2021-01" db="EMBL/GenBank/DDBJ databases">
        <authorList>
            <person name="Corre E."/>
            <person name="Pelletier E."/>
            <person name="Niang G."/>
            <person name="Scheremetjew M."/>
            <person name="Finn R."/>
            <person name="Kale V."/>
            <person name="Holt S."/>
            <person name="Cochrane G."/>
            <person name="Meng A."/>
            <person name="Brown T."/>
            <person name="Cohen L."/>
        </authorList>
    </citation>
    <scope>NUCLEOTIDE SEQUENCE</scope>
    <source>
        <strain evidence="2">CCMP645</strain>
    </source>
</reference>
<dbReference type="InterPro" id="IPR001173">
    <property type="entry name" value="Glyco_trans_2-like"/>
</dbReference>
<dbReference type="AlphaFoldDB" id="A0A7S4BN97"/>